<evidence type="ECO:0000313" key="1">
    <source>
        <dbReference type="EMBL" id="MBU5628311.1"/>
    </source>
</evidence>
<evidence type="ECO:0000313" key="2">
    <source>
        <dbReference type="Proteomes" id="UP000787672"/>
    </source>
</evidence>
<dbReference type="Proteomes" id="UP000787672">
    <property type="component" value="Unassembled WGS sequence"/>
</dbReference>
<sequence length="115" mass="12167">MGAKNWVLEGDYKHKAVIMQGGKAVLNVGLMKNLKLDSSTIDQIEVVDEDSQKSMGSAVARGAAGALLLGPLGVVAAATAKTKGVHVVAIQFKDGKRSLLELDDTRFKAIKLAMF</sequence>
<keyword evidence="2" id="KW-1185">Reference proteome</keyword>
<reference evidence="1 2" key="1">
    <citation type="submission" date="2021-06" db="EMBL/GenBank/DDBJ databases">
        <authorList>
            <person name="Sun Q."/>
            <person name="Li D."/>
        </authorList>
    </citation>
    <scope>NUCLEOTIDE SEQUENCE [LARGE SCALE GENOMIC DNA]</scope>
    <source>
        <strain evidence="1 2">MSJ-2</strain>
    </source>
</reference>
<dbReference type="RefSeq" id="WP_021751056.1">
    <property type="nucleotide sequence ID" value="NZ_JAHLQN010000001.1"/>
</dbReference>
<gene>
    <name evidence="1" type="ORF">KQI82_15480</name>
</gene>
<name>A0ABS6FDF8_9FIRM</name>
<accession>A0ABS6FDF8</accession>
<comment type="caution">
    <text evidence="1">The sequence shown here is derived from an EMBL/GenBank/DDBJ whole genome shotgun (WGS) entry which is preliminary data.</text>
</comment>
<proteinExistence type="predicted"/>
<organism evidence="1 2">
    <name type="scientific">Dysosmobacter acutus</name>
    <dbReference type="NCBI Taxonomy" id="2841504"/>
    <lineage>
        <taxon>Bacteria</taxon>
        <taxon>Bacillati</taxon>
        <taxon>Bacillota</taxon>
        <taxon>Clostridia</taxon>
        <taxon>Eubacteriales</taxon>
        <taxon>Oscillospiraceae</taxon>
        <taxon>Dysosmobacter</taxon>
    </lineage>
</organism>
<dbReference type="EMBL" id="JAHLQN010000001">
    <property type="protein sequence ID" value="MBU5628311.1"/>
    <property type="molecule type" value="Genomic_DNA"/>
</dbReference>
<protein>
    <submittedName>
        <fullName evidence="1">Uncharacterized protein</fullName>
    </submittedName>
</protein>